<proteinExistence type="predicted"/>
<dbReference type="InterPro" id="IPR000210">
    <property type="entry name" value="BTB/POZ_dom"/>
</dbReference>
<gene>
    <name evidence="2" type="ORF">Slin15195_G099410</name>
</gene>
<dbReference type="InterPro" id="IPR011333">
    <property type="entry name" value="SKP1/BTB/POZ_sf"/>
</dbReference>
<sequence length="228" mass="26072">MEVYIRPMRSFALHGTGTDLIIRTTTRDFSVHKSIVCLASPWINACVFPSGSNDQTLDQFVAPTSVLVLPEKAEEIKTLLEYTYHCKVAAFEHCSDRALKSPELRIAMLQCLDICLLAEKYQYHQLGNAAVQKIIVHLEELNADDLESFAYSLYSRDQDICVGWYRDMQEAVVLQTGITLSTSKETFHVGRMCLSVRYLDDVRQLFHHDPQIMVERLAKIQQVYGCFD</sequence>
<dbReference type="Proteomes" id="UP001056384">
    <property type="component" value="Chromosome 8"/>
</dbReference>
<dbReference type="Gene3D" id="3.30.710.10">
    <property type="entry name" value="Potassium Channel Kv1.1, Chain A"/>
    <property type="match status" value="1"/>
</dbReference>
<organism evidence="2 3">
    <name type="scientific">Septoria linicola</name>
    <dbReference type="NCBI Taxonomy" id="215465"/>
    <lineage>
        <taxon>Eukaryota</taxon>
        <taxon>Fungi</taxon>
        <taxon>Dikarya</taxon>
        <taxon>Ascomycota</taxon>
        <taxon>Pezizomycotina</taxon>
        <taxon>Dothideomycetes</taxon>
        <taxon>Dothideomycetidae</taxon>
        <taxon>Mycosphaerellales</taxon>
        <taxon>Mycosphaerellaceae</taxon>
        <taxon>Septoria</taxon>
    </lineage>
</organism>
<dbReference type="AlphaFoldDB" id="A0A9Q9B395"/>
<reference evidence="2" key="1">
    <citation type="submission" date="2022-06" db="EMBL/GenBank/DDBJ databases">
        <title>Complete genome sequences of two strains of the flax pathogen Septoria linicola.</title>
        <authorList>
            <person name="Lapalu N."/>
            <person name="Simon A."/>
            <person name="Demenou B."/>
            <person name="Paumier D."/>
            <person name="Guillot M.-P."/>
            <person name="Gout L."/>
            <person name="Valade R."/>
        </authorList>
    </citation>
    <scope>NUCLEOTIDE SEQUENCE</scope>
    <source>
        <strain evidence="2">SE15195</strain>
    </source>
</reference>
<dbReference type="SUPFAM" id="SSF54695">
    <property type="entry name" value="POZ domain"/>
    <property type="match status" value="1"/>
</dbReference>
<evidence type="ECO:0000259" key="1">
    <source>
        <dbReference type="PROSITE" id="PS50097"/>
    </source>
</evidence>
<feature type="domain" description="BTB" evidence="1">
    <location>
        <begin position="18"/>
        <end position="92"/>
    </location>
</feature>
<evidence type="ECO:0000313" key="2">
    <source>
        <dbReference type="EMBL" id="USW56622.1"/>
    </source>
</evidence>
<name>A0A9Q9B395_9PEZI</name>
<accession>A0A9Q9B395</accession>
<dbReference type="PROSITE" id="PS50097">
    <property type="entry name" value="BTB"/>
    <property type="match status" value="1"/>
</dbReference>
<keyword evidence="3" id="KW-1185">Reference proteome</keyword>
<protein>
    <submittedName>
        <fullName evidence="2">BTB/POZ domain-containing protein</fullName>
    </submittedName>
</protein>
<evidence type="ECO:0000313" key="3">
    <source>
        <dbReference type="Proteomes" id="UP001056384"/>
    </source>
</evidence>
<dbReference type="Pfam" id="PF00651">
    <property type="entry name" value="BTB"/>
    <property type="match status" value="1"/>
</dbReference>
<dbReference type="EMBL" id="CP099425">
    <property type="protein sequence ID" value="USW56622.1"/>
    <property type="molecule type" value="Genomic_DNA"/>
</dbReference>